<keyword evidence="5" id="KW-0411">Iron-sulfur</keyword>
<organism evidence="7 8">
    <name type="scientific">Porphyromonas somerae</name>
    <dbReference type="NCBI Taxonomy" id="322095"/>
    <lineage>
        <taxon>Bacteria</taxon>
        <taxon>Pseudomonadati</taxon>
        <taxon>Bacteroidota</taxon>
        <taxon>Bacteroidia</taxon>
        <taxon>Bacteroidales</taxon>
        <taxon>Porphyromonadaceae</taxon>
        <taxon>Porphyromonas</taxon>
    </lineage>
</organism>
<evidence type="ECO:0000256" key="1">
    <source>
        <dbReference type="ARBA" id="ARBA00001966"/>
    </source>
</evidence>
<evidence type="ECO:0000256" key="4">
    <source>
        <dbReference type="ARBA" id="ARBA00023004"/>
    </source>
</evidence>
<dbReference type="InterPro" id="IPR023885">
    <property type="entry name" value="4Fe4S-binding_SPASM_dom"/>
</dbReference>
<dbReference type="GO" id="GO:0051536">
    <property type="term" value="F:iron-sulfur cluster binding"/>
    <property type="evidence" value="ECO:0007669"/>
    <property type="project" value="UniProtKB-KW"/>
</dbReference>
<dbReference type="PANTHER" id="PTHR11228">
    <property type="entry name" value="RADICAL SAM DOMAIN PROTEIN"/>
    <property type="match status" value="1"/>
</dbReference>
<name>A0A134B6L8_9PORP</name>
<proteinExistence type="predicted"/>
<dbReference type="InterPro" id="IPR007197">
    <property type="entry name" value="rSAM"/>
</dbReference>
<keyword evidence="8" id="KW-1185">Reference proteome</keyword>
<evidence type="ECO:0000256" key="3">
    <source>
        <dbReference type="ARBA" id="ARBA00022723"/>
    </source>
</evidence>
<protein>
    <submittedName>
        <fullName evidence="7">Radical SAM domain protein</fullName>
    </submittedName>
</protein>
<reference evidence="8" key="1">
    <citation type="submission" date="2016-01" db="EMBL/GenBank/DDBJ databases">
        <authorList>
            <person name="Mitreva M."/>
            <person name="Pepin K.H."/>
            <person name="Mihindukulasuriya K.A."/>
            <person name="Fulton R."/>
            <person name="Fronick C."/>
            <person name="O'Laughlin M."/>
            <person name="Miner T."/>
            <person name="Herter B."/>
            <person name="Rosa B.A."/>
            <person name="Cordes M."/>
            <person name="Tomlinson C."/>
            <person name="Wollam A."/>
            <person name="Palsikar V.B."/>
            <person name="Mardis E.R."/>
            <person name="Wilson R.K."/>
        </authorList>
    </citation>
    <scope>NUCLEOTIDE SEQUENCE [LARGE SCALE GENOMIC DNA]</scope>
    <source>
        <strain evidence="8">KA00683</strain>
    </source>
</reference>
<comment type="cofactor">
    <cofactor evidence="1">
        <name>[4Fe-4S] cluster</name>
        <dbReference type="ChEBI" id="CHEBI:49883"/>
    </cofactor>
</comment>
<dbReference type="Proteomes" id="UP000070224">
    <property type="component" value="Unassembled WGS sequence"/>
</dbReference>
<dbReference type="InterPro" id="IPR013785">
    <property type="entry name" value="Aldolase_TIM"/>
</dbReference>
<dbReference type="PATRIC" id="fig|322095.3.peg.1300"/>
<dbReference type="GO" id="GO:0003824">
    <property type="term" value="F:catalytic activity"/>
    <property type="evidence" value="ECO:0007669"/>
    <property type="project" value="InterPro"/>
</dbReference>
<dbReference type="NCBIfam" id="TIGR04085">
    <property type="entry name" value="rSAM_more_4Fe4S"/>
    <property type="match status" value="1"/>
</dbReference>
<evidence type="ECO:0000313" key="7">
    <source>
        <dbReference type="EMBL" id="KXB75575.1"/>
    </source>
</evidence>
<keyword evidence="3" id="KW-0479">Metal-binding</keyword>
<keyword evidence="2" id="KW-0949">S-adenosyl-L-methionine</keyword>
<dbReference type="InterPro" id="IPR050377">
    <property type="entry name" value="Radical_SAM_PqqE_MftC-like"/>
</dbReference>
<dbReference type="InterPro" id="IPR058240">
    <property type="entry name" value="rSAM_sf"/>
</dbReference>
<evidence type="ECO:0000259" key="6">
    <source>
        <dbReference type="PROSITE" id="PS51918"/>
    </source>
</evidence>
<keyword evidence="4" id="KW-0408">Iron</keyword>
<dbReference type="SFLD" id="SFLDS00029">
    <property type="entry name" value="Radical_SAM"/>
    <property type="match status" value="1"/>
</dbReference>
<dbReference type="Pfam" id="PF04055">
    <property type="entry name" value="Radical_SAM"/>
    <property type="match status" value="1"/>
</dbReference>
<dbReference type="SFLD" id="SFLDG01067">
    <property type="entry name" value="SPASM/twitch_domain_containing"/>
    <property type="match status" value="1"/>
</dbReference>
<sequence length="487" mass="54434">MNSSALHLHSSGFSKGGRAPYEVFRPPCFLIINKSLKRDMNTVNHNIYSIGKRWQYRYEPALEDEYLLSDAYTGLQCAINQSIMQLLIQIEDGLSIEEIAIRNGIPEYDIFSIINRLNSSWEGLISPGATGNGVTYSRVNLQNSYNQFQLQYPKSVEIQITDRCNLACKHCIVSCDSSQKTRCIEPSSWIQCLQELDYNRVFNVTLTGGELLTYDGIEEVLSLLRQTKIHCNVLSNGMLVNDQIAELLSSPNIAASISMDGVTATSHDFLRGKGAFFHLEKGLEKLLRHGVRIGLSVTVHAKNHTEIEEIAAYAARTGCRAIAFILLDHSGRAALNPELHITSLERRNISKRIQELKDKYRGKIAIHHLDPMAGLSERCVDYSMDSIVSCTGAVSHVAISPNGDIYPCAFAFGMDSFCSGNITEMTVKKAWETTKWDMMRGKTHYRDLTTCPSCSFRKVCGNQSCRIRALLHSGDYYGVPSCACSRQ</sequence>
<gene>
    <name evidence="7" type="ORF">HMPREF3185_01314</name>
</gene>
<feature type="domain" description="Radical SAM core" evidence="6">
    <location>
        <begin position="150"/>
        <end position="361"/>
    </location>
</feature>
<comment type="caution">
    <text evidence="7">The sequence shown here is derived from an EMBL/GenBank/DDBJ whole genome shotgun (WGS) entry which is preliminary data.</text>
</comment>
<dbReference type="SUPFAM" id="SSF102114">
    <property type="entry name" value="Radical SAM enzymes"/>
    <property type="match status" value="1"/>
</dbReference>
<dbReference type="SFLD" id="SFLDG01386">
    <property type="entry name" value="main_SPASM_domain-containing"/>
    <property type="match status" value="1"/>
</dbReference>
<dbReference type="Pfam" id="PF13186">
    <property type="entry name" value="SPASM"/>
    <property type="match status" value="1"/>
</dbReference>
<dbReference type="CDD" id="cd01335">
    <property type="entry name" value="Radical_SAM"/>
    <property type="match status" value="1"/>
</dbReference>
<evidence type="ECO:0000313" key="8">
    <source>
        <dbReference type="Proteomes" id="UP000070224"/>
    </source>
</evidence>
<accession>A0A134B6L8</accession>
<dbReference type="AlphaFoldDB" id="A0A134B6L8"/>
<evidence type="ECO:0000256" key="2">
    <source>
        <dbReference type="ARBA" id="ARBA00022691"/>
    </source>
</evidence>
<dbReference type="Gene3D" id="3.20.20.70">
    <property type="entry name" value="Aldolase class I"/>
    <property type="match status" value="1"/>
</dbReference>
<dbReference type="PANTHER" id="PTHR11228:SF7">
    <property type="entry name" value="PQQA PEPTIDE CYCLASE"/>
    <property type="match status" value="1"/>
</dbReference>
<evidence type="ECO:0000256" key="5">
    <source>
        <dbReference type="ARBA" id="ARBA00023014"/>
    </source>
</evidence>
<dbReference type="STRING" id="322095.HMPREF3185_01314"/>
<dbReference type="PROSITE" id="PS51918">
    <property type="entry name" value="RADICAL_SAM"/>
    <property type="match status" value="1"/>
</dbReference>
<dbReference type="EMBL" id="LSDK01000089">
    <property type="protein sequence ID" value="KXB75575.1"/>
    <property type="molecule type" value="Genomic_DNA"/>
</dbReference>
<dbReference type="GO" id="GO:0046872">
    <property type="term" value="F:metal ion binding"/>
    <property type="evidence" value="ECO:0007669"/>
    <property type="project" value="UniProtKB-KW"/>
</dbReference>